<dbReference type="GO" id="GO:0004312">
    <property type="term" value="F:fatty acid synthase activity"/>
    <property type="evidence" value="ECO:0007669"/>
    <property type="project" value="TreeGrafter"/>
</dbReference>
<evidence type="ECO:0000259" key="1">
    <source>
        <dbReference type="PROSITE" id="PS52004"/>
    </source>
</evidence>
<evidence type="ECO:0000313" key="3">
    <source>
        <dbReference type="Proteomes" id="UP001152759"/>
    </source>
</evidence>
<feature type="domain" description="Ketosynthase family 3 (KS3)" evidence="1">
    <location>
        <begin position="4"/>
        <end position="220"/>
    </location>
</feature>
<gene>
    <name evidence="2" type="ORF">BEMITA_LOCUS14054</name>
</gene>
<dbReference type="PROSITE" id="PS52004">
    <property type="entry name" value="KS3_2"/>
    <property type="match status" value="1"/>
</dbReference>
<dbReference type="Pfam" id="PF00109">
    <property type="entry name" value="ketoacyl-synt"/>
    <property type="match status" value="1"/>
</dbReference>
<keyword evidence="3" id="KW-1185">Reference proteome</keyword>
<dbReference type="PANTHER" id="PTHR43775">
    <property type="entry name" value="FATTY ACID SYNTHASE"/>
    <property type="match status" value="1"/>
</dbReference>
<dbReference type="Proteomes" id="UP001152759">
    <property type="component" value="Chromosome 9"/>
</dbReference>
<dbReference type="InterPro" id="IPR020841">
    <property type="entry name" value="PKS_Beta-ketoAc_synthase_dom"/>
</dbReference>
<name>A0A9P0AQP1_BEMTA</name>
<dbReference type="GO" id="GO:0006633">
    <property type="term" value="P:fatty acid biosynthetic process"/>
    <property type="evidence" value="ECO:0007669"/>
    <property type="project" value="TreeGrafter"/>
</dbReference>
<reference evidence="2" key="1">
    <citation type="submission" date="2021-12" db="EMBL/GenBank/DDBJ databases">
        <authorList>
            <person name="King R."/>
        </authorList>
    </citation>
    <scope>NUCLEOTIDE SEQUENCE</scope>
</reference>
<dbReference type="InterPro" id="IPR050091">
    <property type="entry name" value="PKS_NRPS_Biosynth_Enz"/>
</dbReference>
<dbReference type="SMART" id="SM00825">
    <property type="entry name" value="PKS_KS"/>
    <property type="match status" value="1"/>
</dbReference>
<evidence type="ECO:0000313" key="2">
    <source>
        <dbReference type="EMBL" id="CAH0395933.1"/>
    </source>
</evidence>
<dbReference type="InterPro" id="IPR014030">
    <property type="entry name" value="Ketoacyl_synth_N"/>
</dbReference>
<accession>A0A9P0AQP1</accession>
<dbReference type="SUPFAM" id="SSF53901">
    <property type="entry name" value="Thiolase-like"/>
    <property type="match status" value="1"/>
</dbReference>
<proteinExistence type="predicted"/>
<organism evidence="2 3">
    <name type="scientific">Bemisia tabaci</name>
    <name type="common">Sweetpotato whitefly</name>
    <name type="synonym">Aleurodes tabaci</name>
    <dbReference type="NCBI Taxonomy" id="7038"/>
    <lineage>
        <taxon>Eukaryota</taxon>
        <taxon>Metazoa</taxon>
        <taxon>Ecdysozoa</taxon>
        <taxon>Arthropoda</taxon>
        <taxon>Hexapoda</taxon>
        <taxon>Insecta</taxon>
        <taxon>Pterygota</taxon>
        <taxon>Neoptera</taxon>
        <taxon>Paraneoptera</taxon>
        <taxon>Hemiptera</taxon>
        <taxon>Sternorrhyncha</taxon>
        <taxon>Aleyrodoidea</taxon>
        <taxon>Aleyrodidae</taxon>
        <taxon>Aleyrodinae</taxon>
        <taxon>Bemisia</taxon>
    </lineage>
</organism>
<protein>
    <recommendedName>
        <fullName evidence="1">Ketosynthase family 3 (KS3) domain-containing protein</fullName>
    </recommendedName>
</protein>
<dbReference type="Gene3D" id="3.40.47.10">
    <property type="match status" value="1"/>
</dbReference>
<dbReference type="AlphaFoldDB" id="A0A9P0AQP1"/>
<dbReference type="PANTHER" id="PTHR43775:SF23">
    <property type="entry name" value="FATTY ACID SYNTHASE 3"/>
    <property type="match status" value="1"/>
</dbReference>
<dbReference type="EMBL" id="OU963870">
    <property type="protein sequence ID" value="CAH0395933.1"/>
    <property type="molecule type" value="Genomic_DNA"/>
</dbReference>
<sequence length="220" mass="23866">MKAKVEVVISGAAGAFPECKSIPEFEDALFNKTDLVTNDDRRWKETPGYPSHCGKAFTHEKFDALFFKVPFSSPTTMDPLAKKCLETSVEAIIDAGVNPKSLAGTQTAVYAVYDFSEFEMSVVDGQSQRALLGIARTFAANRLSFTLDLKGPSFTALGGYGQTFHFIDEAKGQLEEGEIDAAVIVTANYIMSPRSLAILHSMGLAANDGKCRSFDENGKL</sequence>
<dbReference type="InterPro" id="IPR016039">
    <property type="entry name" value="Thiolase-like"/>
</dbReference>